<dbReference type="PANTHER" id="PTHR34406:SF1">
    <property type="entry name" value="PROTEIN YCEI"/>
    <property type="match status" value="1"/>
</dbReference>
<dbReference type="Proteomes" id="UP001317705">
    <property type="component" value="Chromosome"/>
</dbReference>
<keyword evidence="3" id="KW-1185">Reference proteome</keyword>
<dbReference type="SMART" id="SM00450">
    <property type="entry name" value="RHOD"/>
    <property type="match status" value="1"/>
</dbReference>
<feature type="domain" description="Rhodanese" evidence="1">
    <location>
        <begin position="23"/>
        <end position="117"/>
    </location>
</feature>
<reference evidence="2 3" key="1">
    <citation type="submission" date="2022-12" db="EMBL/GenBank/DDBJ databases">
        <title>Polyphasic characterization of Geotalea uranireducens NIT-SL11 newly isolated from a complex of sewage sludge and microbially reduced graphene oxide.</title>
        <authorList>
            <person name="Xie L."/>
            <person name="Yoshida N."/>
            <person name="Meng L."/>
        </authorList>
    </citation>
    <scope>NUCLEOTIDE SEQUENCE [LARGE SCALE GENOMIC DNA]</scope>
    <source>
        <strain evidence="2 3">NIT-SL11</strain>
    </source>
</reference>
<dbReference type="InterPro" id="IPR007372">
    <property type="entry name" value="Lipid/polyisoprenoid-bd_YceI"/>
</dbReference>
<dbReference type="CDD" id="cd00158">
    <property type="entry name" value="RHOD"/>
    <property type="match status" value="1"/>
</dbReference>
<dbReference type="SMART" id="SM00867">
    <property type="entry name" value="YceI"/>
    <property type="match status" value="1"/>
</dbReference>
<dbReference type="PROSITE" id="PS50206">
    <property type="entry name" value="RHODANESE_3"/>
    <property type="match status" value="1"/>
</dbReference>
<dbReference type="SUPFAM" id="SSF101874">
    <property type="entry name" value="YceI-like"/>
    <property type="match status" value="1"/>
</dbReference>
<dbReference type="InterPro" id="IPR001763">
    <property type="entry name" value="Rhodanese-like_dom"/>
</dbReference>
<gene>
    <name evidence="2" type="ORF">GURASL_29480</name>
</gene>
<dbReference type="InterPro" id="IPR036873">
    <property type="entry name" value="Rhodanese-like_dom_sf"/>
</dbReference>
<dbReference type="RefSeq" id="WP_282000137.1">
    <property type="nucleotide sequence ID" value="NZ_AP027151.1"/>
</dbReference>
<dbReference type="InterPro" id="IPR036761">
    <property type="entry name" value="TTHA0802/YceI-like_sf"/>
</dbReference>
<dbReference type="Pfam" id="PF04264">
    <property type="entry name" value="YceI"/>
    <property type="match status" value="1"/>
</dbReference>
<organism evidence="2 3">
    <name type="scientific">Geotalea uraniireducens</name>
    <dbReference type="NCBI Taxonomy" id="351604"/>
    <lineage>
        <taxon>Bacteria</taxon>
        <taxon>Pseudomonadati</taxon>
        <taxon>Thermodesulfobacteriota</taxon>
        <taxon>Desulfuromonadia</taxon>
        <taxon>Geobacterales</taxon>
        <taxon>Geobacteraceae</taxon>
        <taxon>Geotalea</taxon>
    </lineage>
</organism>
<accession>A0ABN6VZB8</accession>
<sequence>MKPEPVQPFPHLSPADLIHRLGAGRPLFLVDVLPREHFAAVHLPNAGNACIFEVTFLDQVRAITDDPAAEIVLYGAGAATLDALTAAEKLDRAGYRNLAILLGGLEAWCGAGQSLAGEEGAASGDPGTMLALADGRYRIDPQRSTVEWAGRNVNSRHHGFVGISRGEIAVSDGTITGSCELDMTSIRNVDLDGSEWQPVLHAHLNSDDFFFTSLFPRARFSILGSSMVAEPFVTVPNYQLHGILELRGVKAEQSFWATVARTADGTLVAEAHFDLDRTRWNVNYGSARFFEHLGMHAVFEPISIQLRIVAA</sequence>
<name>A0ABN6VZB8_9BACT</name>
<dbReference type="Pfam" id="PF00581">
    <property type="entry name" value="Rhodanese"/>
    <property type="match status" value="1"/>
</dbReference>
<dbReference type="PANTHER" id="PTHR34406">
    <property type="entry name" value="PROTEIN YCEI"/>
    <property type="match status" value="1"/>
</dbReference>
<dbReference type="SUPFAM" id="SSF52821">
    <property type="entry name" value="Rhodanese/Cell cycle control phosphatase"/>
    <property type="match status" value="1"/>
</dbReference>
<dbReference type="Gene3D" id="3.40.250.10">
    <property type="entry name" value="Rhodanese-like domain"/>
    <property type="match status" value="1"/>
</dbReference>
<dbReference type="EMBL" id="AP027151">
    <property type="protein sequence ID" value="BDV44025.1"/>
    <property type="molecule type" value="Genomic_DNA"/>
</dbReference>
<evidence type="ECO:0000313" key="2">
    <source>
        <dbReference type="EMBL" id="BDV44025.1"/>
    </source>
</evidence>
<evidence type="ECO:0000259" key="1">
    <source>
        <dbReference type="PROSITE" id="PS50206"/>
    </source>
</evidence>
<evidence type="ECO:0000313" key="3">
    <source>
        <dbReference type="Proteomes" id="UP001317705"/>
    </source>
</evidence>
<protein>
    <submittedName>
        <fullName evidence="2">Sulfurtransferase</fullName>
    </submittedName>
</protein>
<dbReference type="Gene3D" id="2.40.128.110">
    <property type="entry name" value="Lipid/polyisoprenoid-binding, YceI-like"/>
    <property type="match status" value="1"/>
</dbReference>
<proteinExistence type="predicted"/>